<accession>A0ABU4C489</accession>
<feature type="compositionally biased region" description="Low complexity" evidence="1">
    <location>
        <begin position="54"/>
        <end position="70"/>
    </location>
</feature>
<feature type="region of interest" description="Disordered" evidence="1">
    <location>
        <begin position="52"/>
        <end position="77"/>
    </location>
</feature>
<proteinExistence type="predicted"/>
<sequence>MCAVFVREGRDDFVVFDCDAGATTLVIDTGPDHWLDLGHIPDNIDVTITGQTCAAPSPAEPSQQPDAASSKPPTTPA</sequence>
<comment type="caution">
    <text evidence="2">The sequence shown here is derived from an EMBL/GenBank/DDBJ whole genome shotgun (WGS) entry which is preliminary data.</text>
</comment>
<keyword evidence="3" id="KW-1185">Reference proteome</keyword>
<dbReference type="EMBL" id="JAWLKB010000039">
    <property type="protein sequence ID" value="MDV6271321.1"/>
    <property type="molecule type" value="Genomic_DNA"/>
</dbReference>
<evidence type="ECO:0000256" key="1">
    <source>
        <dbReference type="SAM" id="MobiDB-lite"/>
    </source>
</evidence>
<protein>
    <submittedName>
        <fullName evidence="2">Uncharacterized protein</fullName>
    </submittedName>
</protein>
<evidence type="ECO:0000313" key="2">
    <source>
        <dbReference type="EMBL" id="MDV6271321.1"/>
    </source>
</evidence>
<dbReference type="Proteomes" id="UP001185927">
    <property type="component" value="Unassembled WGS sequence"/>
</dbReference>
<gene>
    <name evidence="2" type="ORF">R3Q16_32415</name>
</gene>
<dbReference type="RefSeq" id="WP_317545765.1">
    <property type="nucleotide sequence ID" value="NZ_JAWLKB010000039.1"/>
</dbReference>
<name>A0ABU4C489_RHOGO</name>
<organism evidence="2 3">
    <name type="scientific">Rhodococcus globerulus</name>
    <dbReference type="NCBI Taxonomy" id="33008"/>
    <lineage>
        <taxon>Bacteria</taxon>
        <taxon>Bacillati</taxon>
        <taxon>Actinomycetota</taxon>
        <taxon>Actinomycetes</taxon>
        <taxon>Mycobacteriales</taxon>
        <taxon>Nocardiaceae</taxon>
        <taxon>Rhodococcus</taxon>
    </lineage>
</organism>
<evidence type="ECO:0000313" key="3">
    <source>
        <dbReference type="Proteomes" id="UP001185927"/>
    </source>
</evidence>
<reference evidence="2 3" key="1">
    <citation type="submission" date="2023-10" db="EMBL/GenBank/DDBJ databases">
        <title>Development of a sustainable strategy for remediation of hydrocarbon-contaminated territories based on the waste exchange concept.</title>
        <authorList>
            <person name="Krivoruchko A."/>
        </authorList>
    </citation>
    <scope>NUCLEOTIDE SEQUENCE [LARGE SCALE GENOMIC DNA]</scope>
    <source>
        <strain evidence="2 3">IEGM 1203</strain>
    </source>
</reference>